<dbReference type="SUPFAM" id="SSF54285">
    <property type="entry name" value="MoaD/ThiS"/>
    <property type="match status" value="1"/>
</dbReference>
<dbReference type="Proteomes" id="UP000008703">
    <property type="component" value="Chromosome"/>
</dbReference>
<dbReference type="Gene3D" id="3.10.20.30">
    <property type="match status" value="1"/>
</dbReference>
<sequence length="92" mass="9607">MSVNVRIPTILRTYTAGQAEVPAEGATLAEVLADLEKNHQGIAARVLDDTGKLRRFVNVYVNDDDVRFADGLATAIPDGAGISIIPAVAGGC</sequence>
<dbReference type="eggNOG" id="COG1977">
    <property type="taxonomic scope" value="Bacteria"/>
</dbReference>
<dbReference type="EMBL" id="CP002994">
    <property type="protein sequence ID" value="AEM88060.1"/>
    <property type="molecule type" value="Genomic_DNA"/>
</dbReference>
<dbReference type="RefSeq" id="WP_014061515.1">
    <property type="nucleotide sequence ID" value="NC_015957.1"/>
</dbReference>
<evidence type="ECO:0000313" key="1">
    <source>
        <dbReference type="EMBL" id="AEM88060.1"/>
    </source>
</evidence>
<dbReference type="PANTHER" id="PTHR38031">
    <property type="entry name" value="SULFUR CARRIER PROTEIN SLR0821-RELATED"/>
    <property type="match status" value="1"/>
</dbReference>
<gene>
    <name evidence="1" type="ORF">Strvi_8756</name>
</gene>
<reference evidence="1" key="1">
    <citation type="submission" date="2011-08" db="EMBL/GenBank/DDBJ databases">
        <title>Complete sequence of chromosome of Streptomyces violaceusniger Tu 4113.</title>
        <authorList>
            <consortium name="US DOE Joint Genome Institute"/>
            <person name="Lucas S."/>
            <person name="Han J."/>
            <person name="Lapidus A."/>
            <person name="Cheng J.-F."/>
            <person name="Goodwin L."/>
            <person name="Pitluck S."/>
            <person name="Peters L."/>
            <person name="Ivanova N."/>
            <person name="Daligault H."/>
            <person name="Detter J.C."/>
            <person name="Han C."/>
            <person name="Tapia R."/>
            <person name="Land M."/>
            <person name="Hauser L."/>
            <person name="Kyrpides N."/>
            <person name="Ivanova N."/>
            <person name="Pagani I."/>
            <person name="Hagen A."/>
            <person name="Katz L."/>
            <person name="Fiedler H.-P."/>
            <person name="Keasling J."/>
            <person name="Fortman J."/>
            <person name="Woyke T."/>
        </authorList>
    </citation>
    <scope>NUCLEOTIDE SEQUENCE [LARGE SCALE GENOMIC DNA]</scope>
    <source>
        <strain evidence="1">Tu 4113</strain>
    </source>
</reference>
<dbReference type="InterPro" id="IPR012675">
    <property type="entry name" value="Beta-grasp_dom_sf"/>
</dbReference>
<dbReference type="InterPro" id="IPR016155">
    <property type="entry name" value="Mopterin_synth/thiamin_S_b"/>
</dbReference>
<name>G2P9G6_STRV4</name>
<dbReference type="AlphaFoldDB" id="G2P9G6"/>
<evidence type="ECO:0000313" key="2">
    <source>
        <dbReference type="Proteomes" id="UP000008703"/>
    </source>
</evidence>
<dbReference type="InterPro" id="IPR052045">
    <property type="entry name" value="Sulfur_Carrier/Prot_Modifier"/>
</dbReference>
<proteinExistence type="predicted"/>
<dbReference type="HOGENOM" id="CLU_114601_1_0_11"/>
<dbReference type="InterPro" id="IPR003749">
    <property type="entry name" value="ThiS/MoaD-like"/>
</dbReference>
<keyword evidence="2" id="KW-1185">Reference proteome</keyword>
<accession>G2P9G6</accession>
<dbReference type="PANTHER" id="PTHR38031:SF1">
    <property type="entry name" value="SULFUR CARRIER PROTEIN CYSO"/>
    <property type="match status" value="1"/>
</dbReference>
<protein>
    <submittedName>
        <fullName evidence="1">ThiamineS protein</fullName>
    </submittedName>
</protein>
<dbReference type="KEGG" id="svl:Strvi_8756"/>
<organism evidence="1 2">
    <name type="scientific">Streptomyces violaceusniger (strain Tu 4113)</name>
    <dbReference type="NCBI Taxonomy" id="653045"/>
    <lineage>
        <taxon>Bacteria</taxon>
        <taxon>Bacillati</taxon>
        <taxon>Actinomycetota</taxon>
        <taxon>Actinomycetes</taxon>
        <taxon>Kitasatosporales</taxon>
        <taxon>Streptomycetaceae</taxon>
        <taxon>Streptomyces</taxon>
        <taxon>Streptomyces violaceusniger group</taxon>
    </lineage>
</organism>
<dbReference type="Pfam" id="PF02597">
    <property type="entry name" value="ThiS"/>
    <property type="match status" value="1"/>
</dbReference>